<dbReference type="SUPFAM" id="SSF52540">
    <property type="entry name" value="P-loop containing nucleoside triphosphate hydrolases"/>
    <property type="match status" value="1"/>
</dbReference>
<evidence type="ECO:0000256" key="2">
    <source>
        <dbReference type="ARBA" id="ARBA00022679"/>
    </source>
</evidence>
<dbReference type="GO" id="GO:0008146">
    <property type="term" value="F:sulfotransferase activity"/>
    <property type="evidence" value="ECO:0007669"/>
    <property type="project" value="InterPro"/>
</dbReference>
<dbReference type="EC" id="2.8.2.-" evidence="3"/>
<dbReference type="PANTHER" id="PTHR11783">
    <property type="entry name" value="SULFOTRANSFERASE SULT"/>
    <property type="match status" value="1"/>
</dbReference>
<name>A0A3Q0SNZ2_AMPCI</name>
<dbReference type="Pfam" id="PF00685">
    <property type="entry name" value="Sulfotransfer_1"/>
    <property type="match status" value="1"/>
</dbReference>
<reference evidence="5" key="1">
    <citation type="submission" date="2025-08" db="UniProtKB">
        <authorList>
            <consortium name="Ensembl"/>
        </authorList>
    </citation>
    <scope>IDENTIFICATION</scope>
</reference>
<feature type="domain" description="Sulfotransferase" evidence="4">
    <location>
        <begin position="33"/>
        <end position="150"/>
    </location>
</feature>
<keyword evidence="2 3" id="KW-0808">Transferase</keyword>
<reference evidence="5" key="2">
    <citation type="submission" date="2025-09" db="UniProtKB">
        <authorList>
            <consortium name="Ensembl"/>
        </authorList>
    </citation>
    <scope>IDENTIFICATION</scope>
</reference>
<comment type="similarity">
    <text evidence="1 3">Belongs to the sulfotransferase 1 family.</text>
</comment>
<dbReference type="Gene3D" id="3.40.50.300">
    <property type="entry name" value="P-loop containing nucleotide triphosphate hydrolases"/>
    <property type="match status" value="1"/>
</dbReference>
<dbReference type="InterPro" id="IPR027417">
    <property type="entry name" value="P-loop_NTPase"/>
</dbReference>
<dbReference type="Ensembl" id="ENSACIT00000025612.1">
    <property type="protein sequence ID" value="ENSACIP00000024961.1"/>
    <property type="gene ID" value="ENSACIG00000019123.1"/>
</dbReference>
<evidence type="ECO:0000256" key="1">
    <source>
        <dbReference type="ARBA" id="ARBA00005771"/>
    </source>
</evidence>
<proteinExistence type="inferred from homology"/>
<evidence type="ECO:0000259" key="4">
    <source>
        <dbReference type="Pfam" id="PF00685"/>
    </source>
</evidence>
<dbReference type="AlphaFoldDB" id="A0A3Q0SNZ2"/>
<evidence type="ECO:0000256" key="3">
    <source>
        <dbReference type="RuleBase" id="RU361155"/>
    </source>
</evidence>
<evidence type="ECO:0000313" key="5">
    <source>
        <dbReference type="Ensembl" id="ENSACIP00000024961.1"/>
    </source>
</evidence>
<dbReference type="GeneTree" id="ENSGT00940000156772"/>
<accession>A0A3Q0SNZ2</accession>
<sequence>MSRTGCRGWSTRQLNTLFFPLHGSSPRISPSISCLQLNSVFILFSYQVVYVMRNPKDNIVSYYHFTKGHKNTETPKSFEQFFEWYMTGRVTASSWFDHIRGWYSGRDQYNILILTYEDMIMDLKGVVKKLCSFLGKNLTEAAIDQVVEKSKSDWRLEEHTDCCTE</sequence>
<dbReference type="Proteomes" id="UP000261340">
    <property type="component" value="Unplaced"/>
</dbReference>
<protein>
    <recommendedName>
        <fullName evidence="3">Sulfotransferase</fullName>
        <ecNumber evidence="3">2.8.2.-</ecNumber>
    </recommendedName>
</protein>
<evidence type="ECO:0000313" key="6">
    <source>
        <dbReference type="Proteomes" id="UP000261340"/>
    </source>
</evidence>
<dbReference type="InterPro" id="IPR000863">
    <property type="entry name" value="Sulfotransferase_dom"/>
</dbReference>
<organism evidence="5 6">
    <name type="scientific">Amphilophus citrinellus</name>
    <name type="common">Midas cichlid</name>
    <name type="synonym">Cichlasoma citrinellum</name>
    <dbReference type="NCBI Taxonomy" id="61819"/>
    <lineage>
        <taxon>Eukaryota</taxon>
        <taxon>Metazoa</taxon>
        <taxon>Chordata</taxon>
        <taxon>Craniata</taxon>
        <taxon>Vertebrata</taxon>
        <taxon>Euteleostomi</taxon>
        <taxon>Actinopterygii</taxon>
        <taxon>Neopterygii</taxon>
        <taxon>Teleostei</taxon>
        <taxon>Neoteleostei</taxon>
        <taxon>Acanthomorphata</taxon>
        <taxon>Ovalentaria</taxon>
        <taxon>Cichlomorphae</taxon>
        <taxon>Cichliformes</taxon>
        <taxon>Cichlidae</taxon>
        <taxon>New World cichlids</taxon>
        <taxon>Cichlasomatinae</taxon>
        <taxon>Heroini</taxon>
        <taxon>Amphilophus</taxon>
    </lineage>
</organism>
<keyword evidence="6" id="KW-1185">Reference proteome</keyword>